<evidence type="ECO:0000256" key="12">
    <source>
        <dbReference type="SAM" id="SignalP"/>
    </source>
</evidence>
<keyword evidence="6 10" id="KW-0798">TonB box</keyword>
<feature type="signal peptide" evidence="12">
    <location>
        <begin position="1"/>
        <end position="26"/>
    </location>
</feature>
<gene>
    <name evidence="15" type="ORF">EKN06_08450</name>
</gene>
<evidence type="ECO:0000256" key="4">
    <source>
        <dbReference type="ARBA" id="ARBA00022692"/>
    </source>
</evidence>
<dbReference type="RefSeq" id="WP_127612480.1">
    <property type="nucleotide sequence ID" value="NZ_RXOL01000003.1"/>
</dbReference>
<dbReference type="EMBL" id="RXOL01000003">
    <property type="protein sequence ID" value="RVQ66967.1"/>
    <property type="molecule type" value="Genomic_DNA"/>
</dbReference>
<dbReference type="InterPro" id="IPR010916">
    <property type="entry name" value="TonB_box_CS"/>
</dbReference>
<comment type="caution">
    <text evidence="15">The sequence shown here is derived from an EMBL/GenBank/DDBJ whole genome shotgun (WGS) entry which is preliminary data.</text>
</comment>
<dbReference type="GO" id="GO:0015344">
    <property type="term" value="F:siderophore uptake transmembrane transporter activity"/>
    <property type="evidence" value="ECO:0007669"/>
    <property type="project" value="TreeGrafter"/>
</dbReference>
<keyword evidence="5 12" id="KW-0732">Signal</keyword>
<keyword evidence="3 9" id="KW-1134">Transmembrane beta strand</keyword>
<evidence type="ECO:0000313" key="16">
    <source>
        <dbReference type="Proteomes" id="UP000283003"/>
    </source>
</evidence>
<evidence type="ECO:0000256" key="6">
    <source>
        <dbReference type="ARBA" id="ARBA00023077"/>
    </source>
</evidence>
<protein>
    <submittedName>
        <fullName evidence="15">TonB-dependent receptor</fullName>
    </submittedName>
</protein>
<dbReference type="Proteomes" id="UP000283003">
    <property type="component" value="Unassembled WGS sequence"/>
</dbReference>
<evidence type="ECO:0000256" key="5">
    <source>
        <dbReference type="ARBA" id="ARBA00022729"/>
    </source>
</evidence>
<dbReference type="Pfam" id="PF00593">
    <property type="entry name" value="TonB_dep_Rec_b-barrel"/>
    <property type="match status" value="1"/>
</dbReference>
<proteinExistence type="inferred from homology"/>
<keyword evidence="16" id="KW-1185">Reference proteome</keyword>
<dbReference type="PANTHER" id="PTHR30069">
    <property type="entry name" value="TONB-DEPENDENT OUTER MEMBRANE RECEPTOR"/>
    <property type="match status" value="1"/>
</dbReference>
<evidence type="ECO:0000256" key="8">
    <source>
        <dbReference type="ARBA" id="ARBA00023237"/>
    </source>
</evidence>
<dbReference type="PANTHER" id="PTHR30069:SF40">
    <property type="entry name" value="TONB-DEPENDENT RECEPTOR NMB0964-RELATED"/>
    <property type="match status" value="1"/>
</dbReference>
<feature type="short sequence motif" description="TonB box" evidence="10">
    <location>
        <begin position="47"/>
        <end position="53"/>
    </location>
</feature>
<sequence length="714" mass="75548">MLYHARIAILASTTIASLALTAPALAQERAGDAQPSAQATDDDFHDSIVVTASGIGRIDFLAGTTVLGGTDLQRNLDGQIGEVLEGLPGVSASGFAPGASRPILRGFSGDRVRVLVDGIGAIDASNDSADHAVSVDPLTAQRIEVLRGPATLLYGSSAIGGAVNVIDKRIPLKLPDEPIHVDVIASADSAANAREAGASVDVPLGGGFVVHADGSWRKTDDLHVAGPLLADPLRIEVLAEAAEDEARDPDHAAELRALADAQGILPDSATRTHSAGAGVAWLGGKADLGVSVSYYDTYYGVPTRPGVSHAHDAGPDEPGAGEEEEGAVAIDLQQKRADLRGGLRFDRGPLAEVRTRWGYSDYEHVELEGSEIGTRFLVDGIEGRLELVQRQRGGWSGTVGAQYFRRDLEAIGAEAFVPANRSENAALFALQEIAFGRATVEFAGRFEHGKAQAPDVSLARSFDAFSGAIGAWHETGSGLRFGINASRTARIPTPEELFADGPHAATQQYEVGDPLLALETAWGAEAYMRGRVGPLDLSLTAYASWFDDYVYLAATNEQTDGLPVYRQQQQDATYKGFEAEATVPLGRADGFSLSAQLQASYTRATLGDGTPVPRIPPMSLGGALIGKSDRVEARVEIDWNSAQRRTAAYETGTESFAMVDASVAWKPMRGNENLSIIAAIENAFDANGRRHASFTKDFVPLAGRNFKLSARLSL</sequence>
<evidence type="ECO:0000256" key="1">
    <source>
        <dbReference type="ARBA" id="ARBA00004571"/>
    </source>
</evidence>
<dbReference type="InterPro" id="IPR039426">
    <property type="entry name" value="TonB-dep_rcpt-like"/>
</dbReference>
<dbReference type="PROSITE" id="PS00430">
    <property type="entry name" value="TONB_DEPENDENT_REC_1"/>
    <property type="match status" value="1"/>
</dbReference>
<dbReference type="InterPro" id="IPR012910">
    <property type="entry name" value="Plug_dom"/>
</dbReference>
<dbReference type="Pfam" id="PF07715">
    <property type="entry name" value="Plug"/>
    <property type="match status" value="1"/>
</dbReference>
<dbReference type="Gene3D" id="2.170.130.10">
    <property type="entry name" value="TonB-dependent receptor, plug domain"/>
    <property type="match status" value="1"/>
</dbReference>
<evidence type="ECO:0000256" key="2">
    <source>
        <dbReference type="ARBA" id="ARBA00022448"/>
    </source>
</evidence>
<keyword evidence="8 9" id="KW-0998">Cell outer membrane</keyword>
<keyword evidence="7 9" id="KW-0472">Membrane</keyword>
<keyword evidence="15" id="KW-0675">Receptor</keyword>
<accession>A0A437GX45</accession>
<evidence type="ECO:0000256" key="11">
    <source>
        <dbReference type="RuleBase" id="RU003357"/>
    </source>
</evidence>
<reference evidence="15 16" key="1">
    <citation type="submission" date="2018-12" db="EMBL/GenBank/DDBJ databases">
        <title>Croceicoccus ponticola sp. nov., a lipolytic bacterium isolated from seawater.</title>
        <authorList>
            <person name="Yoon J.-H."/>
        </authorList>
    </citation>
    <scope>NUCLEOTIDE SEQUENCE [LARGE SCALE GENOMIC DNA]</scope>
    <source>
        <strain evidence="15 16">GM-16</strain>
    </source>
</reference>
<feature type="domain" description="TonB-dependent receptor-like beta-barrel" evidence="13">
    <location>
        <begin position="318"/>
        <end position="682"/>
    </location>
</feature>
<keyword evidence="4 9" id="KW-0812">Transmembrane</keyword>
<dbReference type="PROSITE" id="PS52016">
    <property type="entry name" value="TONB_DEPENDENT_REC_3"/>
    <property type="match status" value="1"/>
</dbReference>
<evidence type="ECO:0000259" key="14">
    <source>
        <dbReference type="Pfam" id="PF07715"/>
    </source>
</evidence>
<dbReference type="SUPFAM" id="SSF56935">
    <property type="entry name" value="Porins"/>
    <property type="match status" value="1"/>
</dbReference>
<evidence type="ECO:0000313" key="15">
    <source>
        <dbReference type="EMBL" id="RVQ66967.1"/>
    </source>
</evidence>
<dbReference type="Gene3D" id="2.40.170.20">
    <property type="entry name" value="TonB-dependent receptor, beta-barrel domain"/>
    <property type="match status" value="1"/>
</dbReference>
<dbReference type="InterPro" id="IPR036942">
    <property type="entry name" value="Beta-barrel_TonB_sf"/>
</dbReference>
<keyword evidence="2 9" id="KW-0813">Transport</keyword>
<dbReference type="GO" id="GO:0009279">
    <property type="term" value="C:cell outer membrane"/>
    <property type="evidence" value="ECO:0007669"/>
    <property type="project" value="UniProtKB-SubCell"/>
</dbReference>
<dbReference type="InterPro" id="IPR000531">
    <property type="entry name" value="Beta-barrel_TonB"/>
</dbReference>
<feature type="chain" id="PRO_5019469947" evidence="12">
    <location>
        <begin position="27"/>
        <end position="714"/>
    </location>
</feature>
<dbReference type="InterPro" id="IPR037066">
    <property type="entry name" value="Plug_dom_sf"/>
</dbReference>
<evidence type="ECO:0000256" key="9">
    <source>
        <dbReference type="PROSITE-ProRule" id="PRU01360"/>
    </source>
</evidence>
<feature type="domain" description="TonB-dependent receptor plug" evidence="14">
    <location>
        <begin position="62"/>
        <end position="162"/>
    </location>
</feature>
<comment type="subcellular location">
    <subcellularLocation>
        <location evidence="1 9">Cell outer membrane</location>
        <topology evidence="1 9">Multi-pass membrane protein</topology>
    </subcellularLocation>
</comment>
<evidence type="ECO:0000256" key="3">
    <source>
        <dbReference type="ARBA" id="ARBA00022452"/>
    </source>
</evidence>
<organism evidence="15 16">
    <name type="scientific">Croceicoccus ponticola</name>
    <dbReference type="NCBI Taxonomy" id="2217664"/>
    <lineage>
        <taxon>Bacteria</taxon>
        <taxon>Pseudomonadati</taxon>
        <taxon>Pseudomonadota</taxon>
        <taxon>Alphaproteobacteria</taxon>
        <taxon>Sphingomonadales</taxon>
        <taxon>Erythrobacteraceae</taxon>
        <taxon>Croceicoccus</taxon>
    </lineage>
</organism>
<dbReference type="OrthoDB" id="9795928at2"/>
<evidence type="ECO:0000256" key="10">
    <source>
        <dbReference type="PROSITE-ProRule" id="PRU10143"/>
    </source>
</evidence>
<dbReference type="GO" id="GO:0044718">
    <property type="term" value="P:siderophore transmembrane transport"/>
    <property type="evidence" value="ECO:0007669"/>
    <property type="project" value="TreeGrafter"/>
</dbReference>
<evidence type="ECO:0000259" key="13">
    <source>
        <dbReference type="Pfam" id="PF00593"/>
    </source>
</evidence>
<dbReference type="AlphaFoldDB" id="A0A437GX45"/>
<evidence type="ECO:0000256" key="7">
    <source>
        <dbReference type="ARBA" id="ARBA00023136"/>
    </source>
</evidence>
<name>A0A437GX45_9SPHN</name>
<comment type="similarity">
    <text evidence="9 11">Belongs to the TonB-dependent receptor family.</text>
</comment>